<dbReference type="PANTHER" id="PTHR37461">
    <property type="entry name" value="ANTI-SIGMA-K FACTOR RSKA"/>
    <property type="match status" value="1"/>
</dbReference>
<evidence type="ECO:0000259" key="3">
    <source>
        <dbReference type="Pfam" id="PF10099"/>
    </source>
</evidence>
<dbReference type="Proteomes" id="UP000654604">
    <property type="component" value="Unassembled WGS sequence"/>
</dbReference>
<organism evidence="4 5">
    <name type="scientific">Cyanobacterium stanieri LEGE 03274</name>
    <dbReference type="NCBI Taxonomy" id="1828756"/>
    <lineage>
        <taxon>Bacteria</taxon>
        <taxon>Bacillati</taxon>
        <taxon>Cyanobacteriota</taxon>
        <taxon>Cyanophyceae</taxon>
        <taxon>Oscillatoriophycideae</taxon>
        <taxon>Chroococcales</taxon>
        <taxon>Geminocystaceae</taxon>
        <taxon>Cyanobacterium</taxon>
    </lineage>
</organism>
<feature type="coiled-coil region" evidence="1">
    <location>
        <begin position="119"/>
        <end position="146"/>
    </location>
</feature>
<evidence type="ECO:0000256" key="2">
    <source>
        <dbReference type="SAM" id="Phobius"/>
    </source>
</evidence>
<accession>A0ABR9V3Q8</accession>
<dbReference type="InterPro" id="IPR051474">
    <property type="entry name" value="Anti-sigma-K/W_factor"/>
</dbReference>
<proteinExistence type="predicted"/>
<keyword evidence="5" id="KW-1185">Reference proteome</keyword>
<gene>
    <name evidence="4" type="ORF">IQ215_07465</name>
</gene>
<evidence type="ECO:0000256" key="1">
    <source>
        <dbReference type="SAM" id="Coils"/>
    </source>
</evidence>
<feature type="domain" description="Anti-sigma K factor RskA C-terminal" evidence="3">
    <location>
        <begin position="98"/>
        <end position="238"/>
    </location>
</feature>
<keyword evidence="2" id="KW-0812">Transmembrane</keyword>
<comment type="caution">
    <text evidence="4">The sequence shown here is derived from an EMBL/GenBank/DDBJ whole genome shotgun (WGS) entry which is preliminary data.</text>
</comment>
<sequence length="247" mass="27446">MKDFKEEEIKELLASYVLGDSTPEETSTVHQLLQSKPELQEEIESLQKTLALYPLALPEVELPKTLGDRILAQAKQENQIIPKTTTIVKHRPLPLIFSAISAMLIIVLGGYSYGLQRQVARMDKELQEYQSAIALLRQKNNNLVSLQGTESNPQSSGSLLVNTDADTIMVITQNLSPIAENKVYRLWGIVDGEKIYCGEFKPDSQGNSLIKFPLDPDMLNPSQIVITLENSKSDLSPQGQPVMVSNL</sequence>
<name>A0ABR9V3Q8_9CHRO</name>
<feature type="transmembrane region" description="Helical" evidence="2">
    <location>
        <begin position="93"/>
        <end position="114"/>
    </location>
</feature>
<keyword evidence="2" id="KW-0472">Membrane</keyword>
<dbReference type="PANTHER" id="PTHR37461:SF1">
    <property type="entry name" value="ANTI-SIGMA-K FACTOR RSKA"/>
    <property type="match status" value="1"/>
</dbReference>
<dbReference type="EMBL" id="JADEWC010000013">
    <property type="protein sequence ID" value="MBE9222535.1"/>
    <property type="molecule type" value="Genomic_DNA"/>
</dbReference>
<protein>
    <submittedName>
        <fullName evidence="4">Anti-sigma factor</fullName>
    </submittedName>
</protein>
<keyword evidence="2" id="KW-1133">Transmembrane helix</keyword>
<reference evidence="4 5" key="1">
    <citation type="submission" date="2020-10" db="EMBL/GenBank/DDBJ databases">
        <authorList>
            <person name="Castelo-Branco R."/>
            <person name="Eusebio N."/>
            <person name="Adriana R."/>
            <person name="Vieira A."/>
            <person name="Brugerolle De Fraissinette N."/>
            <person name="Rezende De Castro R."/>
            <person name="Schneider M.P."/>
            <person name="Vasconcelos V."/>
            <person name="Leao P.N."/>
        </authorList>
    </citation>
    <scope>NUCLEOTIDE SEQUENCE [LARGE SCALE GENOMIC DNA]</scope>
    <source>
        <strain evidence="4 5">LEGE 03274</strain>
    </source>
</reference>
<dbReference type="Pfam" id="PF10099">
    <property type="entry name" value="RskA_C"/>
    <property type="match status" value="1"/>
</dbReference>
<keyword evidence="1" id="KW-0175">Coiled coil</keyword>
<dbReference type="RefSeq" id="WP_193800692.1">
    <property type="nucleotide sequence ID" value="NZ_JADEWC010000013.1"/>
</dbReference>
<dbReference type="InterPro" id="IPR018764">
    <property type="entry name" value="RskA_C"/>
</dbReference>
<evidence type="ECO:0000313" key="5">
    <source>
        <dbReference type="Proteomes" id="UP000654604"/>
    </source>
</evidence>
<evidence type="ECO:0000313" key="4">
    <source>
        <dbReference type="EMBL" id="MBE9222535.1"/>
    </source>
</evidence>